<proteinExistence type="predicted"/>
<sequence length="78" mass="8674">MLPHIATVATQRNTHISTSQGFSARSALSRLLHEEEYKNSKTWQREATQTENSKTVTEIATCCCWLVGSAYTPPPGYS</sequence>
<keyword evidence="2" id="KW-1185">Reference proteome</keyword>
<evidence type="ECO:0000313" key="1">
    <source>
        <dbReference type="EMBL" id="MPC90436.1"/>
    </source>
</evidence>
<name>A0A5B7J8U5_PORTR</name>
<reference evidence="1 2" key="1">
    <citation type="submission" date="2019-05" db="EMBL/GenBank/DDBJ databases">
        <title>Another draft genome of Portunus trituberculatus and its Hox gene families provides insights of decapod evolution.</title>
        <authorList>
            <person name="Jeong J.-H."/>
            <person name="Song I."/>
            <person name="Kim S."/>
            <person name="Choi T."/>
            <person name="Kim D."/>
            <person name="Ryu S."/>
            <person name="Kim W."/>
        </authorList>
    </citation>
    <scope>NUCLEOTIDE SEQUENCE [LARGE SCALE GENOMIC DNA]</scope>
    <source>
        <tissue evidence="1">Muscle</tissue>
    </source>
</reference>
<dbReference type="EMBL" id="VSRR010084404">
    <property type="protein sequence ID" value="MPC90436.1"/>
    <property type="molecule type" value="Genomic_DNA"/>
</dbReference>
<organism evidence="1 2">
    <name type="scientific">Portunus trituberculatus</name>
    <name type="common">Swimming crab</name>
    <name type="synonym">Neptunus trituberculatus</name>
    <dbReference type="NCBI Taxonomy" id="210409"/>
    <lineage>
        <taxon>Eukaryota</taxon>
        <taxon>Metazoa</taxon>
        <taxon>Ecdysozoa</taxon>
        <taxon>Arthropoda</taxon>
        <taxon>Crustacea</taxon>
        <taxon>Multicrustacea</taxon>
        <taxon>Malacostraca</taxon>
        <taxon>Eumalacostraca</taxon>
        <taxon>Eucarida</taxon>
        <taxon>Decapoda</taxon>
        <taxon>Pleocyemata</taxon>
        <taxon>Brachyura</taxon>
        <taxon>Eubrachyura</taxon>
        <taxon>Portunoidea</taxon>
        <taxon>Portunidae</taxon>
        <taxon>Portuninae</taxon>
        <taxon>Portunus</taxon>
    </lineage>
</organism>
<dbReference type="Proteomes" id="UP000324222">
    <property type="component" value="Unassembled WGS sequence"/>
</dbReference>
<protein>
    <submittedName>
        <fullName evidence="1">Uncharacterized protein</fullName>
    </submittedName>
</protein>
<evidence type="ECO:0000313" key="2">
    <source>
        <dbReference type="Proteomes" id="UP000324222"/>
    </source>
</evidence>
<dbReference type="AlphaFoldDB" id="A0A5B7J8U5"/>
<comment type="caution">
    <text evidence="1">The sequence shown here is derived from an EMBL/GenBank/DDBJ whole genome shotgun (WGS) entry which is preliminary data.</text>
</comment>
<accession>A0A5B7J8U5</accession>
<gene>
    <name evidence="1" type="ORF">E2C01_085424</name>
</gene>